<dbReference type="InterPro" id="IPR033133">
    <property type="entry name" value="PUM-HD"/>
</dbReference>
<feature type="region of interest" description="Disordered" evidence="3">
    <location>
        <begin position="95"/>
        <end position="155"/>
    </location>
</feature>
<feature type="repeat" description="Pumilio" evidence="2">
    <location>
        <begin position="201"/>
        <end position="239"/>
    </location>
</feature>
<dbReference type="GeneID" id="5854458"/>
<dbReference type="Gene3D" id="1.25.10.10">
    <property type="entry name" value="Leucine-rich Repeat Variant"/>
    <property type="match status" value="1"/>
</dbReference>
<organism evidence="5 6">
    <name type="scientific">Malassezia globosa (strain ATCC MYA-4612 / CBS 7966)</name>
    <name type="common">Dandruff-associated fungus</name>
    <dbReference type="NCBI Taxonomy" id="425265"/>
    <lineage>
        <taxon>Eukaryota</taxon>
        <taxon>Fungi</taxon>
        <taxon>Dikarya</taxon>
        <taxon>Basidiomycota</taxon>
        <taxon>Ustilaginomycotina</taxon>
        <taxon>Malasseziomycetes</taxon>
        <taxon>Malasseziales</taxon>
        <taxon>Malasseziaceae</taxon>
        <taxon>Malassezia</taxon>
    </lineage>
</organism>
<evidence type="ECO:0000256" key="2">
    <source>
        <dbReference type="PROSITE-ProRule" id="PRU00317"/>
    </source>
</evidence>
<feature type="region of interest" description="Disordered" evidence="3">
    <location>
        <begin position="1"/>
        <end position="28"/>
    </location>
</feature>
<dbReference type="PANTHER" id="PTHR12537:SF13">
    <property type="entry name" value="PUMILIO HOMOLOGY DOMAIN FAMILY MEMBER 4"/>
    <property type="match status" value="1"/>
</dbReference>
<keyword evidence="1" id="KW-0677">Repeat</keyword>
<dbReference type="GO" id="GO:0005737">
    <property type="term" value="C:cytoplasm"/>
    <property type="evidence" value="ECO:0007669"/>
    <property type="project" value="TreeGrafter"/>
</dbReference>
<dbReference type="InterPro" id="IPR011989">
    <property type="entry name" value="ARM-like"/>
</dbReference>
<dbReference type="OrthoDB" id="668540at2759"/>
<evidence type="ECO:0000313" key="6">
    <source>
        <dbReference type="Proteomes" id="UP000008837"/>
    </source>
</evidence>
<protein>
    <recommendedName>
        <fullName evidence="4">PUM-HD domain-containing protein</fullName>
    </recommendedName>
</protein>
<dbReference type="InterPro" id="IPR016024">
    <property type="entry name" value="ARM-type_fold"/>
</dbReference>
<dbReference type="STRING" id="425265.A8Q4F1"/>
<reference evidence="5 6" key="1">
    <citation type="journal article" date="2007" name="Proc. Natl. Acad. Sci. U.S.A.">
        <title>Dandruff-associated Malassezia genomes reveal convergent and divergent virulence traits shared with plant and human fungal pathogens.</title>
        <authorList>
            <person name="Xu J."/>
            <person name="Saunders C.W."/>
            <person name="Hu P."/>
            <person name="Grant R.A."/>
            <person name="Boekhout T."/>
            <person name="Kuramae E.E."/>
            <person name="Kronstad J.W."/>
            <person name="Deangelis Y.M."/>
            <person name="Reeder N.L."/>
            <person name="Johnstone K.R."/>
            <person name="Leland M."/>
            <person name="Fieno A.M."/>
            <person name="Begley W.M."/>
            <person name="Sun Y."/>
            <person name="Lacey M.P."/>
            <person name="Chaudhary T."/>
            <person name="Keough T."/>
            <person name="Chu L."/>
            <person name="Sears R."/>
            <person name="Yuan B."/>
            <person name="Dawson T.L.Jr."/>
        </authorList>
    </citation>
    <scope>NUCLEOTIDE SEQUENCE [LARGE SCALE GENOMIC DNA]</scope>
    <source>
        <strain evidence="6">ATCC MYA-4612 / CBS 7966</strain>
    </source>
</reference>
<keyword evidence="6" id="KW-1185">Reference proteome</keyword>
<evidence type="ECO:0000256" key="1">
    <source>
        <dbReference type="ARBA" id="ARBA00022737"/>
    </source>
</evidence>
<dbReference type="PROSITE" id="PS50303">
    <property type="entry name" value="PUM_HD"/>
    <property type="match status" value="1"/>
</dbReference>
<dbReference type="SMART" id="SM00025">
    <property type="entry name" value="Pumilio"/>
    <property type="match status" value="2"/>
</dbReference>
<sequence length="242" mass="24889">MMPATSSTAASSTPTAGTASPSVPTSASVSTATPAAASAMSLAQPLPGALDALSSGAPTTSFASTPTAHGPIGAMAAVRPELGEVAAVAAAAATASRMNGRLSRRDDRKKNAHSKMLPGEAVDPTMSRGNVGSMASHGGGGGGASGTHGGPRRSDMDLSAMQLHDLQGEIPQLCRDQFGCRFLQKKLDEGIPSQCDQIFAETFPYFAELMTDPFGNYLCQKLLEYCTDAQRDRSSKLLQAIL</sequence>
<feature type="domain" description="PUM-HD" evidence="4">
    <location>
        <begin position="144"/>
        <end position="242"/>
    </location>
</feature>
<dbReference type="InParanoid" id="A8Q4F1"/>
<dbReference type="EMBL" id="AAYY01000009">
    <property type="protein sequence ID" value="EDP42937.1"/>
    <property type="molecule type" value="Genomic_DNA"/>
</dbReference>
<dbReference type="GO" id="GO:0010608">
    <property type="term" value="P:post-transcriptional regulation of gene expression"/>
    <property type="evidence" value="ECO:0007669"/>
    <property type="project" value="TreeGrafter"/>
</dbReference>
<dbReference type="KEGG" id="mgl:MGL_2533"/>
<dbReference type="PROSITE" id="PS50302">
    <property type="entry name" value="PUM"/>
    <property type="match status" value="2"/>
</dbReference>
<dbReference type="PANTHER" id="PTHR12537">
    <property type="entry name" value="RNA BINDING PROTEIN PUMILIO-RELATED"/>
    <property type="match status" value="1"/>
</dbReference>
<proteinExistence type="predicted"/>
<dbReference type="RefSeq" id="XP_001730151.1">
    <property type="nucleotide sequence ID" value="XM_001730099.1"/>
</dbReference>
<dbReference type="Proteomes" id="UP000008837">
    <property type="component" value="Unassembled WGS sequence"/>
</dbReference>
<dbReference type="VEuPathDB" id="FungiDB:MGL_2533"/>
<feature type="compositionally biased region" description="Gly residues" evidence="3">
    <location>
        <begin position="137"/>
        <end position="149"/>
    </location>
</feature>
<evidence type="ECO:0000256" key="3">
    <source>
        <dbReference type="SAM" id="MobiDB-lite"/>
    </source>
</evidence>
<dbReference type="InterPro" id="IPR001313">
    <property type="entry name" value="Pumilio_RNA-bd_rpt"/>
</dbReference>
<evidence type="ECO:0000313" key="5">
    <source>
        <dbReference type="EMBL" id="EDP42937.1"/>
    </source>
</evidence>
<evidence type="ECO:0000259" key="4">
    <source>
        <dbReference type="PROSITE" id="PS50303"/>
    </source>
</evidence>
<comment type="caution">
    <text evidence="5">The sequence shown here is derived from an EMBL/GenBank/DDBJ whole genome shotgun (WGS) entry which is preliminary data.</text>
</comment>
<feature type="repeat" description="Pumilio" evidence="2">
    <location>
        <begin position="165"/>
        <end position="200"/>
    </location>
</feature>
<name>A8Q4F1_MALGO</name>
<dbReference type="Pfam" id="PF00806">
    <property type="entry name" value="PUF"/>
    <property type="match status" value="2"/>
</dbReference>
<dbReference type="GO" id="GO:0003729">
    <property type="term" value="F:mRNA binding"/>
    <property type="evidence" value="ECO:0007669"/>
    <property type="project" value="TreeGrafter"/>
</dbReference>
<dbReference type="AlphaFoldDB" id="A8Q4F1"/>
<dbReference type="SUPFAM" id="SSF48371">
    <property type="entry name" value="ARM repeat"/>
    <property type="match status" value="1"/>
</dbReference>
<accession>A8Q4F1</accession>
<gene>
    <name evidence="5" type="ORF">MGL_2533</name>
</gene>